<dbReference type="InterPro" id="IPR002735">
    <property type="entry name" value="Transl_init_fac_IF2/IF5_dom"/>
</dbReference>
<dbReference type="SUPFAM" id="SSF100966">
    <property type="entry name" value="Translation initiation factor 2 beta, aIF2beta, N-terminal domain"/>
    <property type="match status" value="2"/>
</dbReference>
<evidence type="ECO:0000256" key="5">
    <source>
        <dbReference type="ARBA" id="ARBA00023134"/>
    </source>
</evidence>
<dbReference type="Gene3D" id="1.25.40.180">
    <property type="match status" value="1"/>
</dbReference>
<proteinExistence type="inferred from homology"/>
<dbReference type="GO" id="GO:0005092">
    <property type="term" value="F:GDP-dissociation inhibitor activity"/>
    <property type="evidence" value="ECO:0007669"/>
    <property type="project" value="TreeGrafter"/>
</dbReference>
<dbReference type="AlphaFoldDB" id="A0A2S4UIM8"/>
<dbReference type="SMART" id="SM00653">
    <property type="entry name" value="eIF2B_5"/>
    <property type="match status" value="1"/>
</dbReference>
<dbReference type="OrthoDB" id="10250831at2759"/>
<comment type="similarity">
    <text evidence="1">Belongs to the eIF-2-beta/eIF-5 family.</text>
</comment>
<dbReference type="Gene3D" id="2.20.25.350">
    <property type="match status" value="1"/>
</dbReference>
<dbReference type="FunFam" id="1.25.40.180:FF:000031">
    <property type="entry name" value="Eukaryotic translation initiation factor 5"/>
    <property type="match status" value="1"/>
</dbReference>
<dbReference type="PANTHER" id="PTHR23001">
    <property type="entry name" value="EUKARYOTIC TRANSLATION INITIATION FACTOR"/>
    <property type="match status" value="1"/>
</dbReference>
<protein>
    <submittedName>
        <fullName evidence="6">Uncharacterized protein</fullName>
    </submittedName>
</protein>
<evidence type="ECO:0000256" key="4">
    <source>
        <dbReference type="ARBA" id="ARBA00022917"/>
    </source>
</evidence>
<sequence>MALGIVNIGKDARGDMFHRYKMPVLQVKVEGKGNGIKTVIPNMSDIARSLARPPTCKIKSATISHIYMLQEGKLKNRVINFWRVTDTTKFFGCELGAQTTFDEKYDRYIINGAHQADRLRELLDVFIDKFVLCSNCKNPETELLIVGKEELIWRDCKACGHRGVVDNRHKLCTFILKNPPESSKKKSKKDKKANKGTEAGGAAGEGAGSSDEGHNSQDELTKRIEGEAVDEKTAEATSTLKDEDWSADTSAAAVQARMKSLEAGIQNGLALDDDDDENPGGPYGIFSDWILAHRDQASDPEILLKAKELGIEKKHKTVQILAQNLFTANAVKEVSKHHALFAKMVNNSEKHQKALLGGIEQLCGEAYPSLVPLGVPKIIMEFYQADILEEEIIKQWGTHVSKKYVDKDVSKKVRRACEPLLKWLDEAEDEDDEE</sequence>
<dbReference type="CDD" id="cd11561">
    <property type="entry name" value="W2_eIF5"/>
    <property type="match status" value="1"/>
</dbReference>
<organism evidence="6 7">
    <name type="scientific">Puccinia striiformis</name>
    <dbReference type="NCBI Taxonomy" id="27350"/>
    <lineage>
        <taxon>Eukaryota</taxon>
        <taxon>Fungi</taxon>
        <taxon>Dikarya</taxon>
        <taxon>Basidiomycota</taxon>
        <taxon>Pucciniomycotina</taxon>
        <taxon>Pucciniomycetes</taxon>
        <taxon>Pucciniales</taxon>
        <taxon>Pucciniaceae</taxon>
        <taxon>Puccinia</taxon>
    </lineage>
</organism>
<keyword evidence="2" id="KW-0396">Initiation factor</keyword>
<dbReference type="VEuPathDB" id="FungiDB:PSTT_15276"/>
<dbReference type="EMBL" id="PKSL01000273">
    <property type="protein sequence ID" value="POV97086.1"/>
    <property type="molecule type" value="Genomic_DNA"/>
</dbReference>
<dbReference type="PROSITE" id="PS51363">
    <property type="entry name" value="W2"/>
    <property type="match status" value="1"/>
</dbReference>
<dbReference type="InterPro" id="IPR016190">
    <property type="entry name" value="Transl_init_fac_IF2/IF5_Zn-bd"/>
</dbReference>
<dbReference type="Gene3D" id="3.30.30.170">
    <property type="match status" value="1"/>
</dbReference>
<evidence type="ECO:0000256" key="3">
    <source>
        <dbReference type="ARBA" id="ARBA00022741"/>
    </source>
</evidence>
<name>A0A2S4UIM8_9BASI</name>
<dbReference type="GO" id="GO:0001732">
    <property type="term" value="P:formation of cytoplasmic translation initiation complex"/>
    <property type="evidence" value="ECO:0007669"/>
    <property type="project" value="TreeGrafter"/>
</dbReference>
<dbReference type="SMART" id="SM00515">
    <property type="entry name" value="eIF5C"/>
    <property type="match status" value="1"/>
</dbReference>
<evidence type="ECO:0000256" key="1">
    <source>
        <dbReference type="ARBA" id="ARBA00010397"/>
    </source>
</evidence>
<dbReference type="InterPro" id="IPR003307">
    <property type="entry name" value="W2_domain"/>
</dbReference>
<evidence type="ECO:0000313" key="6">
    <source>
        <dbReference type="EMBL" id="POV97086.1"/>
    </source>
</evidence>
<accession>A0A2S4UIM8</accession>
<dbReference type="VEuPathDB" id="FungiDB:PSHT_10073"/>
<dbReference type="GO" id="GO:0005525">
    <property type="term" value="F:GTP binding"/>
    <property type="evidence" value="ECO:0007669"/>
    <property type="project" value="UniProtKB-KW"/>
</dbReference>
<dbReference type="GO" id="GO:0005829">
    <property type="term" value="C:cytosol"/>
    <property type="evidence" value="ECO:0007669"/>
    <property type="project" value="TreeGrafter"/>
</dbReference>
<comment type="caution">
    <text evidence="6">The sequence shown here is derived from an EMBL/GenBank/DDBJ whole genome shotgun (WGS) entry which is preliminary data.</text>
</comment>
<dbReference type="InterPro" id="IPR016189">
    <property type="entry name" value="Transl_init_fac_IF2/IF5_N"/>
</dbReference>
<keyword evidence="7" id="KW-1185">Reference proteome</keyword>
<dbReference type="Pfam" id="PF02020">
    <property type="entry name" value="W2"/>
    <property type="match status" value="1"/>
</dbReference>
<dbReference type="GO" id="GO:0003743">
    <property type="term" value="F:translation initiation factor activity"/>
    <property type="evidence" value="ECO:0007669"/>
    <property type="project" value="UniProtKB-KW"/>
</dbReference>
<keyword evidence="4" id="KW-0648">Protein biosynthesis</keyword>
<dbReference type="PANTHER" id="PTHR23001:SF7">
    <property type="entry name" value="EUKARYOTIC TRANSLATION INITIATION FACTOR 5"/>
    <property type="match status" value="1"/>
</dbReference>
<dbReference type="FunFam" id="2.20.25.350:FF:000001">
    <property type="entry name" value="Eukaryotic translation initiation factor 5"/>
    <property type="match status" value="1"/>
</dbReference>
<dbReference type="InterPro" id="IPR045196">
    <property type="entry name" value="IF2/IF5"/>
</dbReference>
<dbReference type="SUPFAM" id="SSF75689">
    <property type="entry name" value="Zinc-binding domain of translation initiation factor 2 beta"/>
    <property type="match status" value="1"/>
</dbReference>
<dbReference type="Pfam" id="PF01873">
    <property type="entry name" value="eIF-5_eIF-2B"/>
    <property type="match status" value="2"/>
</dbReference>
<evidence type="ECO:0000313" key="7">
    <source>
        <dbReference type="Proteomes" id="UP000239156"/>
    </source>
</evidence>
<gene>
    <name evidence="6" type="ORF">PSTT_15276</name>
</gene>
<keyword evidence="3" id="KW-0547">Nucleotide-binding</keyword>
<evidence type="ECO:0000256" key="2">
    <source>
        <dbReference type="ARBA" id="ARBA00022540"/>
    </source>
</evidence>
<dbReference type="SUPFAM" id="SSF48371">
    <property type="entry name" value="ARM repeat"/>
    <property type="match status" value="1"/>
</dbReference>
<reference evidence="6" key="1">
    <citation type="submission" date="2017-12" db="EMBL/GenBank/DDBJ databases">
        <title>Gene loss provides genomic basis for host adaptation in cereal stripe rust fungi.</title>
        <authorList>
            <person name="Xia C."/>
        </authorList>
    </citation>
    <scope>NUCLEOTIDE SEQUENCE [LARGE SCALE GENOMIC DNA]</scope>
    <source>
        <strain evidence="6">93-210</strain>
    </source>
</reference>
<dbReference type="Proteomes" id="UP000239156">
    <property type="component" value="Unassembled WGS sequence"/>
</dbReference>
<dbReference type="InterPro" id="IPR016024">
    <property type="entry name" value="ARM-type_fold"/>
</dbReference>
<dbReference type="GO" id="GO:0071074">
    <property type="term" value="F:eukaryotic initiation factor eIF2 binding"/>
    <property type="evidence" value="ECO:0007669"/>
    <property type="project" value="TreeGrafter"/>
</dbReference>
<keyword evidence="5" id="KW-0342">GTP-binding</keyword>